<dbReference type="InterPro" id="IPR016024">
    <property type="entry name" value="ARM-type_fold"/>
</dbReference>
<feature type="region of interest" description="Disordered" evidence="4">
    <location>
        <begin position="937"/>
        <end position="966"/>
    </location>
</feature>
<dbReference type="EMBL" id="CP063410">
    <property type="protein sequence ID" value="QSZ35886.1"/>
    <property type="molecule type" value="Genomic_DNA"/>
</dbReference>
<dbReference type="GO" id="GO:0006888">
    <property type="term" value="P:endoplasmic reticulum to Golgi vesicle-mediated transport"/>
    <property type="evidence" value="ECO:0007669"/>
    <property type="project" value="TreeGrafter"/>
</dbReference>
<dbReference type="GO" id="GO:0005795">
    <property type="term" value="C:Golgi stack"/>
    <property type="evidence" value="ECO:0007669"/>
    <property type="project" value="TreeGrafter"/>
</dbReference>
<dbReference type="GO" id="GO:0048211">
    <property type="term" value="P:Golgi vesicle docking"/>
    <property type="evidence" value="ECO:0007669"/>
    <property type="project" value="TreeGrafter"/>
</dbReference>
<keyword evidence="2" id="KW-0333">Golgi apparatus</keyword>
<dbReference type="InterPro" id="IPR024095">
    <property type="entry name" value="Vesicle_P115"/>
</dbReference>
<sequence length="966" mass="107743">MSKVGETISVYASRLTSSTLLEDRRAACLGLRSFAKDYPASVASEALRGLIASLRKDGEDVDSIKVVLETLLFLFNPNQNSAEASEELAFFIADEFTTRQDNITLLLDFLDTNDFYSRLYSLQLLSVILSSRTERTEECIFTAPLGISRLVAILDDRREAIRNEGLSLLTYLTPSSAELQKLVAFENAFDRIFNIIKLEGSLRDGDRIVEDCLILLANLLRLNVSNQSFFRETGCVPKLSKLLNDALGVEKETEEAAEWAKVQRNRNIYALLAVLRLFLTTGGAGTQANQTSFAQHGILGQVLQLAFSRSTEVQIKAEALSTCADMIRGNPALQESFAQQQVTSVLDESPAHSNVQPPQGNAIPKVYVIDGLLDLTLSIPTLSAFDSRAAACECIKAYFYNHPAIRKHFLRRAIDGHVSGADETANVLTTLLQPLDSHISSDPYRYWFASVLLFHLIFEDAEAKSMAMGVAEGDAENGEEVVTCIQSITANLVIGVQKAVDERILVAYLMLLCGWLFEDPDAVNDFLGEGSNIQSLIQAALHTGGDGVMVQGLCAVLLGIVYEFSTKDSPVPRATIHPILGSRLGRDQYIDRLTKLRAHPLLRDFEVLPQKLSSAPPGGLPDVFFDKSFVDFMKDNFSRLLRVIDRDPGFEIAVIANGVQKGISREMVDALRSELDEKNKALLKAEEDLVILGGQLGQEQADHRRAKETSVVELSRIKNVNEALQRHHEEDISKLRAEHDREKQGHQQQLKEAQKAAEADIELARAENDRIKQDYQRQLEQAQKTAESNLEILRAEHDRAIQDYQRQLEHVQKTAEANAERVRRRTDAEIADLQSKIEKLETDLDKANKDHVQDLQTAHDEYTTSKAEQDARLKRAEEKAKEAEERASTAHDKITKANAALQEKETARQAAQSELDDLLMVFGDLEEKVTKYKERLKALGESVSDDEDDDDEDDEDDEEEDESGVD</sequence>
<dbReference type="InterPro" id="IPR006955">
    <property type="entry name" value="Uso1_p115_C"/>
</dbReference>
<evidence type="ECO:0000313" key="7">
    <source>
        <dbReference type="EMBL" id="QSZ35886.1"/>
    </source>
</evidence>
<dbReference type="GO" id="GO:0005783">
    <property type="term" value="C:endoplasmic reticulum"/>
    <property type="evidence" value="ECO:0007669"/>
    <property type="project" value="TreeGrafter"/>
</dbReference>
<dbReference type="Gene3D" id="1.25.10.10">
    <property type="entry name" value="Leucine-rich Repeat Variant"/>
    <property type="match status" value="1"/>
</dbReference>
<evidence type="ECO:0000313" key="8">
    <source>
        <dbReference type="Proteomes" id="UP000672032"/>
    </source>
</evidence>
<dbReference type="Proteomes" id="UP000672032">
    <property type="component" value="Chromosome 6"/>
</dbReference>
<reference evidence="7" key="1">
    <citation type="submission" date="2020-10" db="EMBL/GenBank/DDBJ databases">
        <title>Genome Sequence of Monilinia vaccinii-corymbosi Sheds Light on Mummy Berry Disease Infection of Blueberry and Mating Type.</title>
        <authorList>
            <person name="Yow A.G."/>
            <person name="Zhang Y."/>
            <person name="Bansal K."/>
            <person name="Eacker S.M."/>
            <person name="Sullivan S."/>
            <person name="Liachko I."/>
            <person name="Cubeta M.A."/>
            <person name="Rollins J.A."/>
            <person name="Ashrafi H."/>
        </authorList>
    </citation>
    <scope>NUCLEOTIDE SEQUENCE</scope>
    <source>
        <strain evidence="7">RL-1</strain>
    </source>
</reference>
<evidence type="ECO:0000259" key="5">
    <source>
        <dbReference type="Pfam" id="PF04869"/>
    </source>
</evidence>
<dbReference type="FunFam" id="1.25.10.10:FF:000296">
    <property type="entry name" value="Related to transport protein USO1"/>
    <property type="match status" value="1"/>
</dbReference>
<dbReference type="AlphaFoldDB" id="A0A8A3PLZ8"/>
<keyword evidence="8" id="KW-1185">Reference proteome</keyword>
<evidence type="ECO:0000256" key="2">
    <source>
        <dbReference type="ARBA" id="ARBA00023034"/>
    </source>
</evidence>
<feature type="domain" description="Uso1/p115-like vesicle tethering protein C-terminal" evidence="6">
    <location>
        <begin position="834"/>
        <end position="959"/>
    </location>
</feature>
<dbReference type="InterPro" id="IPR011989">
    <property type="entry name" value="ARM-like"/>
</dbReference>
<dbReference type="GO" id="GO:0012507">
    <property type="term" value="C:ER to Golgi transport vesicle membrane"/>
    <property type="evidence" value="ECO:0007669"/>
    <property type="project" value="TreeGrafter"/>
</dbReference>
<evidence type="ECO:0008006" key="9">
    <source>
        <dbReference type="Google" id="ProtNLM"/>
    </source>
</evidence>
<evidence type="ECO:0000256" key="1">
    <source>
        <dbReference type="ARBA" id="ARBA00004555"/>
    </source>
</evidence>
<evidence type="ECO:0000256" key="4">
    <source>
        <dbReference type="SAM" id="MobiDB-lite"/>
    </source>
</evidence>
<dbReference type="Pfam" id="PF04871">
    <property type="entry name" value="Uso1_p115_C"/>
    <property type="match status" value="1"/>
</dbReference>
<evidence type="ECO:0000259" key="6">
    <source>
        <dbReference type="Pfam" id="PF04871"/>
    </source>
</evidence>
<gene>
    <name evidence="7" type="ORF">DSL72_007008</name>
</gene>
<feature type="region of interest" description="Disordered" evidence="4">
    <location>
        <begin position="856"/>
        <end position="892"/>
    </location>
</feature>
<feature type="region of interest" description="Disordered" evidence="4">
    <location>
        <begin position="739"/>
        <end position="759"/>
    </location>
</feature>
<accession>A0A8A3PLZ8</accession>
<feature type="domain" description="Vesicle tethering protein Uso1/P115-like head" evidence="5">
    <location>
        <begin position="330"/>
        <end position="644"/>
    </location>
</feature>
<dbReference type="OrthoDB" id="198977at2759"/>
<dbReference type="SUPFAM" id="SSF48371">
    <property type="entry name" value="ARM repeat"/>
    <property type="match status" value="1"/>
</dbReference>
<dbReference type="GO" id="GO:0000139">
    <property type="term" value="C:Golgi membrane"/>
    <property type="evidence" value="ECO:0007669"/>
    <property type="project" value="InterPro"/>
</dbReference>
<protein>
    <recommendedName>
        <fullName evidence="9">Vesicle tethering protein Uso1/P115-like head domain-containing protein</fullName>
    </recommendedName>
</protein>
<comment type="subcellular location">
    <subcellularLocation>
        <location evidence="1">Golgi apparatus</location>
    </subcellularLocation>
</comment>
<dbReference type="GO" id="GO:0048280">
    <property type="term" value="P:vesicle fusion with Golgi apparatus"/>
    <property type="evidence" value="ECO:0007669"/>
    <property type="project" value="InterPro"/>
</dbReference>
<name>A0A8A3PLZ8_9HELO</name>
<dbReference type="PANTHER" id="PTHR10013">
    <property type="entry name" value="GENERAL VESICULAR TRANSPORT FACTOR P115"/>
    <property type="match status" value="1"/>
</dbReference>
<proteinExistence type="predicted"/>
<organism evidence="7 8">
    <name type="scientific">Monilinia vaccinii-corymbosi</name>
    <dbReference type="NCBI Taxonomy" id="61207"/>
    <lineage>
        <taxon>Eukaryota</taxon>
        <taxon>Fungi</taxon>
        <taxon>Dikarya</taxon>
        <taxon>Ascomycota</taxon>
        <taxon>Pezizomycotina</taxon>
        <taxon>Leotiomycetes</taxon>
        <taxon>Helotiales</taxon>
        <taxon>Sclerotiniaceae</taxon>
        <taxon>Monilinia</taxon>
    </lineage>
</organism>
<dbReference type="GO" id="GO:0006886">
    <property type="term" value="P:intracellular protein transport"/>
    <property type="evidence" value="ECO:0007669"/>
    <property type="project" value="InterPro"/>
</dbReference>
<dbReference type="Pfam" id="PF04869">
    <property type="entry name" value="Uso1_p115_head"/>
    <property type="match status" value="1"/>
</dbReference>
<feature type="compositionally biased region" description="Acidic residues" evidence="4">
    <location>
        <begin position="943"/>
        <end position="966"/>
    </location>
</feature>
<evidence type="ECO:0000256" key="3">
    <source>
        <dbReference type="ARBA" id="ARBA00023054"/>
    </source>
</evidence>
<dbReference type="PANTHER" id="PTHR10013:SF0">
    <property type="entry name" value="GENERAL VESICULAR TRANSPORT FACTOR P115"/>
    <property type="match status" value="1"/>
</dbReference>
<keyword evidence="3" id="KW-0175">Coiled coil</keyword>
<dbReference type="InterPro" id="IPR006953">
    <property type="entry name" value="Vesicle_Uso1_P115_head"/>
</dbReference>